<dbReference type="EMBL" id="JBDPGJ010000004">
    <property type="protein sequence ID" value="MEX0407827.1"/>
    <property type="molecule type" value="Genomic_DNA"/>
</dbReference>
<reference evidence="2 3" key="1">
    <citation type="submission" date="2024-05" db="EMBL/GenBank/DDBJ databases">
        <authorList>
            <person name="Jiang F."/>
        </authorList>
    </citation>
    <scope>NUCLEOTIDE SEQUENCE [LARGE SCALE GENOMIC DNA]</scope>
    <source>
        <strain evidence="2 3">LZ166</strain>
    </source>
</reference>
<dbReference type="InterPro" id="IPR010297">
    <property type="entry name" value="DUF900_hydrolase"/>
</dbReference>
<protein>
    <submittedName>
        <fullName evidence="2">Alpha/beta hydrolase</fullName>
    </submittedName>
</protein>
<dbReference type="PANTHER" id="PTHR36513">
    <property type="entry name" value="ABC TRANSMEMBRANE TYPE-1 DOMAIN-CONTAINING PROTEIN"/>
    <property type="match status" value="1"/>
</dbReference>
<name>A0ABV3SM50_9HYPH</name>
<sequence>MRVAALLVCVAVAGCVNTQAQVLIGTELVSSTQNEIAGEHRIFVATTRARSENPREVFDNTRSLSLSFARTDVTVPAIHAPGAIERPKSGLRDPARFFTASEVATYDGEDAFVADLAATIKARGGRALVFIHGYNTRFDDAVYRLTQLAHDAGYDGAPVLFTWASGGRTVDYIYDRDSATVARDALERTLRLVEEAGASRIDIIAHSMGNWVTLEALRQLAITGDRDIDGKLGDVVLASPDVDVDVFKSQMKRYGIPDKPFFLMLSRNDRALNISGIIAGNRPRLGEYTNDAEIASYGVIVADVTALEAGDRTNHTKFADNPLLVRLLGERLRQGDRLTETRDNLAERLNSLATGIGQTAASAADIVITTPVEVLETVTRQ</sequence>
<dbReference type="InterPro" id="IPR029058">
    <property type="entry name" value="AB_hydrolase_fold"/>
</dbReference>
<accession>A0ABV3SM50</accession>
<dbReference type="PANTHER" id="PTHR36513:SF1">
    <property type="entry name" value="TRANSMEMBRANE PROTEIN"/>
    <property type="match status" value="1"/>
</dbReference>
<keyword evidence="3" id="KW-1185">Reference proteome</keyword>
<dbReference type="Proteomes" id="UP001556692">
    <property type="component" value="Unassembled WGS sequence"/>
</dbReference>
<dbReference type="SUPFAM" id="SSF53474">
    <property type="entry name" value="alpha/beta-Hydrolases"/>
    <property type="match status" value="1"/>
</dbReference>
<evidence type="ECO:0000256" key="1">
    <source>
        <dbReference type="SAM" id="SignalP"/>
    </source>
</evidence>
<evidence type="ECO:0000313" key="3">
    <source>
        <dbReference type="Proteomes" id="UP001556692"/>
    </source>
</evidence>
<keyword evidence="2" id="KW-0378">Hydrolase</keyword>
<organism evidence="2 3">
    <name type="scientific">Aquibium pacificus</name>
    <dbReference type="NCBI Taxonomy" id="3153579"/>
    <lineage>
        <taxon>Bacteria</taxon>
        <taxon>Pseudomonadati</taxon>
        <taxon>Pseudomonadota</taxon>
        <taxon>Alphaproteobacteria</taxon>
        <taxon>Hyphomicrobiales</taxon>
        <taxon>Phyllobacteriaceae</taxon>
        <taxon>Aquibium</taxon>
    </lineage>
</organism>
<dbReference type="RefSeq" id="WP_367955691.1">
    <property type="nucleotide sequence ID" value="NZ_JBDPGJ010000004.1"/>
</dbReference>
<comment type="caution">
    <text evidence="2">The sequence shown here is derived from an EMBL/GenBank/DDBJ whole genome shotgun (WGS) entry which is preliminary data.</text>
</comment>
<feature type="chain" id="PRO_5046161456" evidence="1">
    <location>
        <begin position="21"/>
        <end position="381"/>
    </location>
</feature>
<keyword evidence="1" id="KW-0732">Signal</keyword>
<dbReference type="InterPro" id="IPR014586">
    <property type="entry name" value="UCP033909"/>
</dbReference>
<dbReference type="Gene3D" id="3.40.50.1820">
    <property type="entry name" value="alpha/beta hydrolase"/>
    <property type="match status" value="1"/>
</dbReference>
<proteinExistence type="predicted"/>
<gene>
    <name evidence="2" type="ORF">ABGN05_19380</name>
</gene>
<dbReference type="GO" id="GO:0016787">
    <property type="term" value="F:hydrolase activity"/>
    <property type="evidence" value="ECO:0007669"/>
    <property type="project" value="UniProtKB-KW"/>
</dbReference>
<evidence type="ECO:0000313" key="2">
    <source>
        <dbReference type="EMBL" id="MEX0407827.1"/>
    </source>
</evidence>
<feature type="signal peptide" evidence="1">
    <location>
        <begin position="1"/>
        <end position="20"/>
    </location>
</feature>
<dbReference type="PIRSF" id="PIRSF033909">
    <property type="entry name" value="UCP033909"/>
    <property type="match status" value="1"/>
</dbReference>
<dbReference type="Pfam" id="PF05990">
    <property type="entry name" value="DUF900"/>
    <property type="match status" value="1"/>
</dbReference>
<dbReference type="PROSITE" id="PS51257">
    <property type="entry name" value="PROKAR_LIPOPROTEIN"/>
    <property type="match status" value="1"/>
</dbReference>